<protein>
    <submittedName>
        <fullName evidence="3">Uncharacterized protein</fullName>
    </submittedName>
</protein>
<evidence type="ECO:0000256" key="2">
    <source>
        <dbReference type="SAM" id="Phobius"/>
    </source>
</evidence>
<proteinExistence type="predicted"/>
<dbReference type="Proteomes" id="UP000019374">
    <property type="component" value="Unassembled WGS sequence"/>
</dbReference>
<keyword evidence="2" id="KW-0812">Transmembrane</keyword>
<dbReference type="eggNOG" id="ENOG502S3VI">
    <property type="taxonomic scope" value="Eukaryota"/>
</dbReference>
<dbReference type="OrthoDB" id="3358048at2759"/>
<evidence type="ECO:0000313" key="3">
    <source>
        <dbReference type="EMBL" id="EQK98654.1"/>
    </source>
</evidence>
<name>T4ZZV1_OPHSC</name>
<feature type="compositionally biased region" description="Low complexity" evidence="1">
    <location>
        <begin position="117"/>
        <end position="139"/>
    </location>
</feature>
<gene>
    <name evidence="3" type="ORF">OCS_05633</name>
</gene>
<feature type="transmembrane region" description="Helical" evidence="2">
    <location>
        <begin position="56"/>
        <end position="73"/>
    </location>
</feature>
<dbReference type="HOGENOM" id="CLU_099932_0_0_1"/>
<evidence type="ECO:0000256" key="1">
    <source>
        <dbReference type="SAM" id="MobiDB-lite"/>
    </source>
</evidence>
<dbReference type="AlphaFoldDB" id="T4ZZV1"/>
<organism evidence="3 4">
    <name type="scientific">Ophiocordyceps sinensis (strain Co18 / CGMCC 3.14243)</name>
    <name type="common">Yarsagumba caterpillar fungus</name>
    <name type="synonym">Hirsutella sinensis</name>
    <dbReference type="NCBI Taxonomy" id="911162"/>
    <lineage>
        <taxon>Eukaryota</taxon>
        <taxon>Fungi</taxon>
        <taxon>Dikarya</taxon>
        <taxon>Ascomycota</taxon>
        <taxon>Pezizomycotina</taxon>
        <taxon>Sordariomycetes</taxon>
        <taxon>Hypocreomycetidae</taxon>
        <taxon>Hypocreales</taxon>
        <taxon>Ophiocordycipitaceae</taxon>
        <taxon>Ophiocordyceps</taxon>
    </lineage>
</organism>
<sequence>MAQVGAATARLRRTFHYPADSDSDSQPDAIDEQEQQDVIARLAAQNAARNARFCRLLLALPFLAALPCLPLLVRPRASLLALLALTSLSATAFLLHRLPPHVTGIAPLDARTRDSGAAGAARSVRGAPPSRSRRLPGPLTAGASPLETHLPYLNAGLAAVLVFMGMLTGRGARSFGCVGVGNLPAIVYSIVLAAKAVMASVDPERELSALKYDYKGA</sequence>
<reference evidence="3 4" key="1">
    <citation type="journal article" date="2013" name="Chin. Sci. Bull.">
        <title>Genome survey uncovers the secrets of sex and lifestyle in caterpillar fungus.</title>
        <authorList>
            <person name="Hu X."/>
            <person name="Zhang Y."/>
            <person name="Xiao G."/>
            <person name="Zheng P."/>
            <person name="Xia Y."/>
            <person name="Zhang X."/>
            <person name="St Leger R.J."/>
            <person name="Liu X."/>
            <person name="Wang C."/>
        </authorList>
    </citation>
    <scope>NUCLEOTIDE SEQUENCE [LARGE SCALE GENOMIC DNA]</scope>
    <source>
        <strain evidence="4">Co18 / CGMCC 3.14243</strain>
        <tissue evidence="3">Fruit-body</tissue>
    </source>
</reference>
<keyword evidence="2" id="KW-1133">Transmembrane helix</keyword>
<evidence type="ECO:0000313" key="4">
    <source>
        <dbReference type="Proteomes" id="UP000019374"/>
    </source>
</evidence>
<feature type="region of interest" description="Disordered" evidence="1">
    <location>
        <begin position="117"/>
        <end position="140"/>
    </location>
</feature>
<dbReference type="EMBL" id="KE654311">
    <property type="protein sequence ID" value="EQK98654.1"/>
    <property type="molecule type" value="Genomic_DNA"/>
</dbReference>
<feature type="transmembrane region" description="Helical" evidence="2">
    <location>
        <begin position="175"/>
        <end position="198"/>
    </location>
</feature>
<feature type="transmembrane region" description="Helical" evidence="2">
    <location>
        <begin position="149"/>
        <end position="168"/>
    </location>
</feature>
<keyword evidence="2" id="KW-0472">Membrane</keyword>
<accession>T4ZZV1</accession>